<feature type="non-terminal residue" evidence="2">
    <location>
        <position position="196"/>
    </location>
</feature>
<comment type="caution">
    <text evidence="2">The sequence shown here is derived from an EMBL/GenBank/DDBJ whole genome shotgun (WGS) entry which is preliminary data.</text>
</comment>
<dbReference type="EMBL" id="NMQE01000751">
    <property type="protein sequence ID" value="PMB17928.1"/>
    <property type="molecule type" value="Genomic_DNA"/>
</dbReference>
<accession>A0A2N6L7D3</accession>
<dbReference type="Proteomes" id="UP000235081">
    <property type="component" value="Unassembled WGS sequence"/>
</dbReference>
<name>A0A2N6L7D3_9CYAN</name>
<reference evidence="2 3" key="1">
    <citation type="submission" date="2017-07" db="EMBL/GenBank/DDBJ databases">
        <title>Genomes of Fischerella (Mastigocladus) sp. strains.</title>
        <authorList>
            <person name="Miller S.R."/>
        </authorList>
    </citation>
    <scope>NUCLEOTIDE SEQUENCE [LARGE SCALE GENOMIC DNA]</scope>
    <source>
        <strain evidence="2 3">CCMEE 5318</strain>
    </source>
</reference>
<protein>
    <submittedName>
        <fullName evidence="2">Uncharacterized protein</fullName>
    </submittedName>
</protein>
<sequence length="196" mass="21119">MSAQRKHDAPQPQQHAQQRATLVQPAAHPRLPRAVKLAKVPLLAAIVVDHHLRPLRLAARAQVMHEHRVMHIVNLAPRLAHAVAQVGVLAIQKVVLVEARERATEHHARAHHLLGLDGRAEVAVGAPVAPEQARAREQFRQHALLAEDPPQREVAGAGGLDAPVGVAQLPAADGCVGVGVHKLYQPLQRAWLGANV</sequence>
<evidence type="ECO:0000313" key="3">
    <source>
        <dbReference type="Proteomes" id="UP000235081"/>
    </source>
</evidence>
<evidence type="ECO:0000256" key="1">
    <source>
        <dbReference type="SAM" id="MobiDB-lite"/>
    </source>
</evidence>
<feature type="region of interest" description="Disordered" evidence="1">
    <location>
        <begin position="1"/>
        <end position="26"/>
    </location>
</feature>
<organism evidence="2 3">
    <name type="scientific">Fischerella thermalis CCMEE 5318</name>
    <dbReference type="NCBI Taxonomy" id="2019666"/>
    <lineage>
        <taxon>Bacteria</taxon>
        <taxon>Bacillati</taxon>
        <taxon>Cyanobacteriota</taxon>
        <taxon>Cyanophyceae</taxon>
        <taxon>Nostocales</taxon>
        <taxon>Hapalosiphonaceae</taxon>
        <taxon>Fischerella</taxon>
    </lineage>
</organism>
<evidence type="ECO:0000313" key="2">
    <source>
        <dbReference type="EMBL" id="PMB17928.1"/>
    </source>
</evidence>
<gene>
    <name evidence="2" type="ORF">CEN46_22330</name>
</gene>
<dbReference type="AlphaFoldDB" id="A0A2N6L7D3"/>
<proteinExistence type="predicted"/>